<proteinExistence type="predicted"/>
<protein>
    <recommendedName>
        <fullName evidence="2">Tail specific protease domain-containing protein</fullName>
    </recommendedName>
</protein>
<dbReference type="PANTHER" id="PTHR32060:SF22">
    <property type="entry name" value="CARBOXYL-TERMINAL-PROCESSING PEPTIDASE 3, CHLOROPLASTIC"/>
    <property type="match status" value="1"/>
</dbReference>
<dbReference type="Gene3D" id="3.90.226.10">
    <property type="entry name" value="2-enoyl-CoA Hydratase, Chain A, domain 1"/>
    <property type="match status" value="1"/>
</dbReference>
<keyword evidence="1" id="KW-0472">Membrane</keyword>
<evidence type="ECO:0000256" key="1">
    <source>
        <dbReference type="SAM" id="Phobius"/>
    </source>
</evidence>
<name>A0A1F6DEC2_9BACT</name>
<dbReference type="SUPFAM" id="SSF52096">
    <property type="entry name" value="ClpP/crotonase"/>
    <property type="match status" value="1"/>
</dbReference>
<accession>A0A1F6DEC2</accession>
<dbReference type="GO" id="GO:0004175">
    <property type="term" value="F:endopeptidase activity"/>
    <property type="evidence" value="ECO:0007669"/>
    <property type="project" value="TreeGrafter"/>
</dbReference>
<organism evidence="3 4">
    <name type="scientific">Candidatus Kaiserbacteria bacterium RIFCSPHIGHO2_01_FULL_56_24</name>
    <dbReference type="NCBI Taxonomy" id="1798487"/>
    <lineage>
        <taxon>Bacteria</taxon>
        <taxon>Candidatus Kaiseribacteriota</taxon>
    </lineage>
</organism>
<dbReference type="InterPro" id="IPR005151">
    <property type="entry name" value="Tail-specific_protease"/>
</dbReference>
<gene>
    <name evidence="3" type="ORF">A2765_03955</name>
</gene>
<comment type="caution">
    <text evidence="3">The sequence shown here is derived from an EMBL/GenBank/DDBJ whole genome shotgun (WGS) entry which is preliminary data.</text>
</comment>
<sequence length="439" mass="47939">MSRRIIIVFGILSLAMSSIFGGYWLYRADASGQTASAAEAYKTPAEQDVYVRFDMEIFDIIMSNYWQKGSEADLAGLYQLALAKAEGIAAETLPSPDRAGAAVMLGEALTRTAQDKRKDLAVNTGIIVLANLAPQGRSGLLSEKQEQQFRDTANNINRDDDLYSDLGVKEGASTAQVQQAFDEKKAVLEASSSPAAKQELAVAAHAHEVLADTGSKAIYDETKIEPSVVSHIIGTHTLYLDLSQVTPATLQEFVNTMEKTKDNPQLTGMVIDVRGNIGGTLDFAKYLLALFVGPNQYAFDLFHQGEMQVERTPAVAKIESLKDFKEIAILTDAMTQSTAELTTTIFKRMHMATVVGTKTRGWGTVENTFPITTQIHEGERYSVLLVHSLTLREDNEPIEGKGVDPDIDITATDWRQKVADTFRSSGMASAVIEALGFKK</sequence>
<evidence type="ECO:0000259" key="2">
    <source>
        <dbReference type="SMART" id="SM00245"/>
    </source>
</evidence>
<feature type="domain" description="Tail specific protease" evidence="2">
    <location>
        <begin position="211"/>
        <end position="410"/>
    </location>
</feature>
<dbReference type="GO" id="GO:0008236">
    <property type="term" value="F:serine-type peptidase activity"/>
    <property type="evidence" value="ECO:0007669"/>
    <property type="project" value="InterPro"/>
</dbReference>
<dbReference type="SMART" id="SM00245">
    <property type="entry name" value="TSPc"/>
    <property type="match status" value="1"/>
</dbReference>
<dbReference type="GO" id="GO:0006508">
    <property type="term" value="P:proteolysis"/>
    <property type="evidence" value="ECO:0007669"/>
    <property type="project" value="InterPro"/>
</dbReference>
<keyword evidence="1" id="KW-1133">Transmembrane helix</keyword>
<dbReference type="AlphaFoldDB" id="A0A1F6DEC2"/>
<dbReference type="InterPro" id="IPR036869">
    <property type="entry name" value="J_dom_sf"/>
</dbReference>
<evidence type="ECO:0000313" key="3">
    <source>
        <dbReference type="EMBL" id="OGG59716.1"/>
    </source>
</evidence>
<keyword evidence="1" id="KW-0812">Transmembrane</keyword>
<reference evidence="3 4" key="1">
    <citation type="journal article" date="2016" name="Nat. Commun.">
        <title>Thousands of microbial genomes shed light on interconnected biogeochemical processes in an aquifer system.</title>
        <authorList>
            <person name="Anantharaman K."/>
            <person name="Brown C.T."/>
            <person name="Hug L.A."/>
            <person name="Sharon I."/>
            <person name="Castelle C.J."/>
            <person name="Probst A.J."/>
            <person name="Thomas B.C."/>
            <person name="Singh A."/>
            <person name="Wilkins M.J."/>
            <person name="Karaoz U."/>
            <person name="Brodie E.L."/>
            <person name="Williams K.H."/>
            <person name="Hubbard S.S."/>
            <person name="Banfield J.F."/>
        </authorList>
    </citation>
    <scope>NUCLEOTIDE SEQUENCE [LARGE SCALE GENOMIC DNA]</scope>
</reference>
<dbReference type="Pfam" id="PF03572">
    <property type="entry name" value="Peptidase_S41"/>
    <property type="match status" value="1"/>
</dbReference>
<dbReference type="EMBL" id="MFLA01000016">
    <property type="protein sequence ID" value="OGG59716.1"/>
    <property type="molecule type" value="Genomic_DNA"/>
</dbReference>
<dbReference type="InterPro" id="IPR029045">
    <property type="entry name" value="ClpP/crotonase-like_dom_sf"/>
</dbReference>
<evidence type="ECO:0000313" key="4">
    <source>
        <dbReference type="Proteomes" id="UP000176377"/>
    </source>
</evidence>
<dbReference type="Gene3D" id="1.10.287.110">
    <property type="entry name" value="DnaJ domain"/>
    <property type="match status" value="1"/>
</dbReference>
<feature type="transmembrane region" description="Helical" evidence="1">
    <location>
        <begin position="5"/>
        <end position="26"/>
    </location>
</feature>
<dbReference type="PANTHER" id="PTHR32060">
    <property type="entry name" value="TAIL-SPECIFIC PROTEASE"/>
    <property type="match status" value="1"/>
</dbReference>
<dbReference type="SUPFAM" id="SSF46565">
    <property type="entry name" value="Chaperone J-domain"/>
    <property type="match status" value="1"/>
</dbReference>
<dbReference type="CDD" id="cd06567">
    <property type="entry name" value="Peptidase_S41"/>
    <property type="match status" value="1"/>
</dbReference>
<dbReference type="Proteomes" id="UP000176377">
    <property type="component" value="Unassembled WGS sequence"/>
</dbReference>